<dbReference type="Gene3D" id="1.10.155.10">
    <property type="entry name" value="Chemotaxis receptor methyltransferase CheR, N-terminal domain"/>
    <property type="match status" value="1"/>
</dbReference>
<evidence type="ECO:0000313" key="10">
    <source>
        <dbReference type="Proteomes" id="UP000186905"/>
    </source>
</evidence>
<dbReference type="OrthoDB" id="9816309at2"/>
<dbReference type="SMART" id="SM00138">
    <property type="entry name" value="MeTrc"/>
    <property type="match status" value="1"/>
</dbReference>
<evidence type="ECO:0000313" key="9">
    <source>
        <dbReference type="EMBL" id="OLQ69473.1"/>
    </source>
</evidence>
<keyword evidence="10" id="KW-1185">Reference proteome</keyword>
<organism evidence="9 10">
    <name type="scientific">Photobacterium proteolyticum</name>
    <dbReference type="NCBI Taxonomy" id="1903952"/>
    <lineage>
        <taxon>Bacteria</taxon>
        <taxon>Pseudomonadati</taxon>
        <taxon>Pseudomonadota</taxon>
        <taxon>Gammaproteobacteria</taxon>
        <taxon>Vibrionales</taxon>
        <taxon>Vibrionaceae</taxon>
        <taxon>Photobacterium</taxon>
    </lineage>
</organism>
<dbReference type="PRINTS" id="PR00996">
    <property type="entry name" value="CHERMTFRASE"/>
</dbReference>
<dbReference type="SUPFAM" id="SSF53335">
    <property type="entry name" value="S-adenosyl-L-methionine-dependent methyltransferases"/>
    <property type="match status" value="1"/>
</dbReference>
<dbReference type="SUPFAM" id="SSF47757">
    <property type="entry name" value="Chemotaxis receptor methyltransferase CheR, N-terminal domain"/>
    <property type="match status" value="1"/>
</dbReference>
<evidence type="ECO:0000259" key="8">
    <source>
        <dbReference type="PROSITE" id="PS50123"/>
    </source>
</evidence>
<name>A0A1Q9G6B4_9GAMM</name>
<dbReference type="InterPro" id="IPR026024">
    <property type="entry name" value="Chemotaxis_MeTrfase_CheR"/>
</dbReference>
<feature type="binding site" evidence="7">
    <location>
        <begin position="229"/>
        <end position="230"/>
    </location>
    <ligand>
        <name>S-adenosyl-L-methionine</name>
        <dbReference type="ChEBI" id="CHEBI:59789"/>
    </ligand>
</feature>
<feature type="binding site" evidence="7">
    <location>
        <position position="90"/>
    </location>
    <ligand>
        <name>S-adenosyl-L-methionine</name>
        <dbReference type="ChEBI" id="CHEBI:59789"/>
    </ligand>
</feature>
<evidence type="ECO:0000256" key="3">
    <source>
        <dbReference type="ARBA" id="ARBA00022603"/>
    </source>
</evidence>
<evidence type="ECO:0000256" key="4">
    <source>
        <dbReference type="ARBA" id="ARBA00022679"/>
    </source>
</evidence>
<gene>
    <name evidence="9" type="ORF">BIT28_21080</name>
</gene>
<sequence>MESKHAVQKRSGDLFNQSAITDWEFARFRQLIFDLAGITLSEHKKNLVAVRLASRLRYYSLTSFADYYRMLINAPPEGELQTVVDHLTTNETHFFREPRHFGFIKRHILDNTSSQTPLRCWSAVCSTGEEPYSLAMLLAEHCGYTSDWRVLGSDINSNVLEQARNGLYLNSRQAEIPRRYLQKYCLKGVRSQQGTLLINNKVREHVRFKQINLNTSLPNVGFFDLILLRNVLIYFSAETKHEVVLRVVEKLKPGGHILVGHSETITGISDRLRLIKPSIYQKV</sequence>
<dbReference type="InterPro" id="IPR000780">
    <property type="entry name" value="CheR_MeTrfase"/>
</dbReference>
<feature type="binding site" evidence="7">
    <location>
        <position position="130"/>
    </location>
    <ligand>
        <name>S-adenosyl-L-methionine</name>
        <dbReference type="ChEBI" id="CHEBI:59789"/>
    </ligand>
</feature>
<accession>A0A1Q9G6B4</accession>
<dbReference type="AlphaFoldDB" id="A0A1Q9G6B4"/>
<comment type="function">
    <text evidence="2 6">Methylation of the membrane-bound methyl-accepting chemotaxis proteins (MCP) to form gamma-glutamyl methyl ester residues in MCP.</text>
</comment>
<feature type="binding site" evidence="7">
    <location>
        <position position="96"/>
    </location>
    <ligand>
        <name>S-adenosyl-L-methionine</name>
        <dbReference type="ChEBI" id="CHEBI:59789"/>
    </ligand>
</feature>
<dbReference type="GO" id="GO:0008983">
    <property type="term" value="F:protein-glutamate O-methyltransferase activity"/>
    <property type="evidence" value="ECO:0007669"/>
    <property type="project" value="UniProtKB-EC"/>
</dbReference>
<feature type="binding site" evidence="7">
    <location>
        <position position="154"/>
    </location>
    <ligand>
        <name>S-adenosyl-L-methionine</name>
        <dbReference type="ChEBI" id="CHEBI:59789"/>
    </ligand>
</feature>
<dbReference type="PANTHER" id="PTHR24422">
    <property type="entry name" value="CHEMOTAXIS PROTEIN METHYLTRANSFERASE"/>
    <property type="match status" value="1"/>
</dbReference>
<dbReference type="CDD" id="cd02440">
    <property type="entry name" value="AdoMet_MTases"/>
    <property type="match status" value="1"/>
</dbReference>
<dbReference type="GO" id="GO:0032259">
    <property type="term" value="P:methylation"/>
    <property type="evidence" value="ECO:0007669"/>
    <property type="project" value="UniProtKB-KW"/>
</dbReference>
<dbReference type="PROSITE" id="PS50123">
    <property type="entry name" value="CHER"/>
    <property type="match status" value="1"/>
</dbReference>
<protein>
    <recommendedName>
        <fullName evidence="6">Chemotaxis protein methyltransferase</fullName>
        <ecNumber evidence="6">2.1.1.80</ecNumber>
    </recommendedName>
</protein>
<dbReference type="InterPro" id="IPR036804">
    <property type="entry name" value="CheR_N_sf"/>
</dbReference>
<dbReference type="PIRSF" id="PIRSF000410">
    <property type="entry name" value="CheR"/>
    <property type="match status" value="1"/>
</dbReference>
<dbReference type="RefSeq" id="WP_075768402.1">
    <property type="nucleotide sequence ID" value="NZ_MJIL01000101.1"/>
</dbReference>
<dbReference type="InterPro" id="IPR029063">
    <property type="entry name" value="SAM-dependent_MTases_sf"/>
</dbReference>
<dbReference type="STRING" id="1903952.BIT28_21080"/>
<dbReference type="Pfam" id="PF03705">
    <property type="entry name" value="CheR_N"/>
    <property type="match status" value="1"/>
</dbReference>
<evidence type="ECO:0000256" key="7">
    <source>
        <dbReference type="PIRSR" id="PIRSR000410-1"/>
    </source>
</evidence>
<evidence type="ECO:0000256" key="5">
    <source>
        <dbReference type="ARBA" id="ARBA00022691"/>
    </source>
</evidence>
<dbReference type="Proteomes" id="UP000186905">
    <property type="component" value="Unassembled WGS sequence"/>
</dbReference>
<evidence type="ECO:0000256" key="1">
    <source>
        <dbReference type="ARBA" id="ARBA00001541"/>
    </source>
</evidence>
<dbReference type="EC" id="2.1.1.80" evidence="6"/>
<feature type="binding site" evidence="7">
    <location>
        <position position="92"/>
    </location>
    <ligand>
        <name>S-adenosyl-L-methionine</name>
        <dbReference type="ChEBI" id="CHEBI:59789"/>
    </ligand>
</feature>
<dbReference type="InterPro" id="IPR022642">
    <property type="entry name" value="CheR_C"/>
</dbReference>
<evidence type="ECO:0000256" key="2">
    <source>
        <dbReference type="ARBA" id="ARBA00002759"/>
    </source>
</evidence>
<dbReference type="InterPro" id="IPR050903">
    <property type="entry name" value="Bact_Chemotaxis_MeTrfase"/>
</dbReference>
<dbReference type="Gene3D" id="3.40.50.150">
    <property type="entry name" value="Vaccinia Virus protein VP39"/>
    <property type="match status" value="1"/>
</dbReference>
<evidence type="ECO:0000256" key="6">
    <source>
        <dbReference type="PIRNR" id="PIRNR000410"/>
    </source>
</evidence>
<reference evidence="9 10" key="1">
    <citation type="submission" date="2016-09" db="EMBL/GenBank/DDBJ databases">
        <title>Photobacterium proteolyticum sp. nov. a protease producing bacterium isolated from ocean sediments of Laizhou Bay.</title>
        <authorList>
            <person name="Li Y."/>
        </authorList>
    </citation>
    <scope>NUCLEOTIDE SEQUENCE [LARGE SCALE GENOMIC DNA]</scope>
    <source>
        <strain evidence="9 10">13-12</strain>
    </source>
</reference>
<comment type="catalytic activity">
    <reaction evidence="1 6">
        <text>L-glutamyl-[protein] + S-adenosyl-L-methionine = [protein]-L-glutamate 5-O-methyl ester + S-adenosyl-L-homocysteine</text>
        <dbReference type="Rhea" id="RHEA:24452"/>
        <dbReference type="Rhea" id="RHEA-COMP:10208"/>
        <dbReference type="Rhea" id="RHEA-COMP:10311"/>
        <dbReference type="ChEBI" id="CHEBI:29973"/>
        <dbReference type="ChEBI" id="CHEBI:57856"/>
        <dbReference type="ChEBI" id="CHEBI:59789"/>
        <dbReference type="ChEBI" id="CHEBI:82795"/>
        <dbReference type="EC" id="2.1.1.80"/>
    </reaction>
</comment>
<proteinExistence type="predicted"/>
<keyword evidence="3 6" id="KW-0489">Methyltransferase</keyword>
<dbReference type="InterPro" id="IPR022641">
    <property type="entry name" value="CheR_N"/>
</dbReference>
<comment type="caution">
    <text evidence="9">The sequence shown here is derived from an EMBL/GenBank/DDBJ whole genome shotgun (WGS) entry which is preliminary data.</text>
</comment>
<feature type="domain" description="CheR-type methyltransferase" evidence="8">
    <location>
        <begin position="13"/>
        <end position="283"/>
    </location>
</feature>
<keyword evidence="4 6" id="KW-0808">Transferase</keyword>
<dbReference type="Pfam" id="PF01739">
    <property type="entry name" value="CheR"/>
    <property type="match status" value="1"/>
</dbReference>
<dbReference type="EMBL" id="MJIL01000101">
    <property type="protein sequence ID" value="OLQ69473.1"/>
    <property type="molecule type" value="Genomic_DNA"/>
</dbReference>
<keyword evidence="5 6" id="KW-0949">S-adenosyl-L-methionine</keyword>
<dbReference type="PANTHER" id="PTHR24422:SF26">
    <property type="entry name" value="CHEMOTAXIS PROTEIN METHYLTRANSFERASE"/>
    <property type="match status" value="1"/>
</dbReference>
<feature type="binding site" evidence="7">
    <location>
        <begin position="212"/>
        <end position="213"/>
    </location>
    <ligand>
        <name>S-adenosyl-L-methionine</name>
        <dbReference type="ChEBI" id="CHEBI:59789"/>
    </ligand>
</feature>